<dbReference type="SUPFAM" id="SSF53756">
    <property type="entry name" value="UDP-Glycosyltransferase/glycogen phosphorylase"/>
    <property type="match status" value="1"/>
</dbReference>
<evidence type="ECO:0000259" key="1">
    <source>
        <dbReference type="Pfam" id="PF13439"/>
    </source>
</evidence>
<dbReference type="GO" id="GO:0016757">
    <property type="term" value="F:glycosyltransferase activity"/>
    <property type="evidence" value="ECO:0007669"/>
    <property type="project" value="TreeGrafter"/>
</dbReference>
<feature type="domain" description="Glycosyltransferase subfamily 4-like N-terminal" evidence="1">
    <location>
        <begin position="59"/>
        <end position="169"/>
    </location>
</feature>
<accession>A0A1F6LP06</accession>
<evidence type="ECO:0000313" key="2">
    <source>
        <dbReference type="EMBL" id="OGH61122.1"/>
    </source>
</evidence>
<name>A0A1F6LP06_9BACT</name>
<evidence type="ECO:0000313" key="3">
    <source>
        <dbReference type="Proteomes" id="UP000176329"/>
    </source>
</evidence>
<dbReference type="InterPro" id="IPR050194">
    <property type="entry name" value="Glycosyltransferase_grp1"/>
</dbReference>
<dbReference type="PANTHER" id="PTHR45947:SF3">
    <property type="entry name" value="SULFOQUINOVOSYL TRANSFERASE SQD2"/>
    <property type="match status" value="1"/>
</dbReference>
<dbReference type="CDD" id="cd03801">
    <property type="entry name" value="GT4_PimA-like"/>
    <property type="match status" value="1"/>
</dbReference>
<dbReference type="Proteomes" id="UP000176329">
    <property type="component" value="Unassembled WGS sequence"/>
</dbReference>
<sequence>MKQLRVLSIFRSRLSENRGTPIRVRSILTRLDARPDVALTVCTWDERVDYLRDHTRLTNNHIRDLITIFQLIKKNNIDVVIGHTAATAYYLLPIIFFTRAKVLLEMHGFIEEEARLYGSISRVAYWFQKTWLRFFYRQCDAITTCSDTATEILTRDNKRVITIFGGADPALFNPHISSSGLVQRTPDKIIIGYAGNSRLWQGLPFLAAAFAELQKIDRTFELVVVSSEKKHPDMGMGVQILGPLEYGDVPRALIDCDILVIPRPDTEVNRISFPSKLVEFMAMGKPVVAARTSDCHRIIRHGENGLLYDPGDMAALLACFLELRSIDVRERLGYHALQTVQQQLTWDIQVEKIVGLLRTLQ</sequence>
<protein>
    <recommendedName>
        <fullName evidence="1">Glycosyltransferase subfamily 4-like N-terminal domain-containing protein</fullName>
    </recommendedName>
</protein>
<proteinExistence type="predicted"/>
<gene>
    <name evidence="2" type="ORF">A2848_02270</name>
</gene>
<dbReference type="InterPro" id="IPR028098">
    <property type="entry name" value="Glyco_trans_4-like_N"/>
</dbReference>
<comment type="caution">
    <text evidence="2">The sequence shown here is derived from an EMBL/GenBank/DDBJ whole genome shotgun (WGS) entry which is preliminary data.</text>
</comment>
<dbReference type="EMBL" id="MFPV01000046">
    <property type="protein sequence ID" value="OGH61122.1"/>
    <property type="molecule type" value="Genomic_DNA"/>
</dbReference>
<dbReference type="AlphaFoldDB" id="A0A1F6LP06"/>
<dbReference type="PANTHER" id="PTHR45947">
    <property type="entry name" value="SULFOQUINOVOSYL TRANSFERASE SQD2"/>
    <property type="match status" value="1"/>
</dbReference>
<dbReference type="Pfam" id="PF13439">
    <property type="entry name" value="Glyco_transf_4"/>
    <property type="match status" value="1"/>
</dbReference>
<organism evidence="2 3">
    <name type="scientific">Candidatus Magasanikbacteria bacterium RIFCSPHIGHO2_01_FULL_50_8</name>
    <dbReference type="NCBI Taxonomy" id="1798674"/>
    <lineage>
        <taxon>Bacteria</taxon>
        <taxon>Candidatus Magasanikiibacteriota</taxon>
    </lineage>
</organism>
<dbReference type="Pfam" id="PF13692">
    <property type="entry name" value="Glyco_trans_1_4"/>
    <property type="match status" value="1"/>
</dbReference>
<reference evidence="2 3" key="1">
    <citation type="journal article" date="2016" name="Nat. Commun.">
        <title>Thousands of microbial genomes shed light on interconnected biogeochemical processes in an aquifer system.</title>
        <authorList>
            <person name="Anantharaman K."/>
            <person name="Brown C.T."/>
            <person name="Hug L.A."/>
            <person name="Sharon I."/>
            <person name="Castelle C.J."/>
            <person name="Probst A.J."/>
            <person name="Thomas B.C."/>
            <person name="Singh A."/>
            <person name="Wilkins M.J."/>
            <person name="Karaoz U."/>
            <person name="Brodie E.L."/>
            <person name="Williams K.H."/>
            <person name="Hubbard S.S."/>
            <person name="Banfield J.F."/>
        </authorList>
    </citation>
    <scope>NUCLEOTIDE SEQUENCE [LARGE SCALE GENOMIC DNA]</scope>
</reference>
<dbReference type="Gene3D" id="3.40.50.2000">
    <property type="entry name" value="Glycogen Phosphorylase B"/>
    <property type="match status" value="2"/>
</dbReference>